<name>A0A7S4BXH5_CHRCT</name>
<protein>
    <recommendedName>
        <fullName evidence="3">TLC domain-containing protein</fullName>
    </recommendedName>
</protein>
<reference evidence="2" key="1">
    <citation type="submission" date="2021-01" db="EMBL/GenBank/DDBJ databases">
        <authorList>
            <person name="Corre E."/>
            <person name="Pelletier E."/>
            <person name="Niang G."/>
            <person name="Scheremetjew M."/>
            <person name="Finn R."/>
            <person name="Kale V."/>
            <person name="Holt S."/>
            <person name="Cochrane G."/>
            <person name="Meng A."/>
            <person name="Brown T."/>
            <person name="Cohen L."/>
        </authorList>
    </citation>
    <scope>NUCLEOTIDE SEQUENCE</scope>
    <source>
        <strain evidence="2">CCMP645</strain>
    </source>
</reference>
<sequence>MLAGSAALSPPAVAWSEVHLFVSSLFAAGLPCYLKTPLMLRRDLREPSAVGAAAAAIDAFGLAVMVLLRLICYFPMAVPLVQRAFLELGTAAGWYFSLPLLVVAPAFNVASVLFFVPYVRQQVRAQLRRATHDQAAPLKLE</sequence>
<keyword evidence="1" id="KW-0472">Membrane</keyword>
<feature type="transmembrane region" description="Helical" evidence="1">
    <location>
        <begin position="96"/>
        <end position="119"/>
    </location>
</feature>
<organism evidence="2">
    <name type="scientific">Chrysotila carterae</name>
    <name type="common">Marine alga</name>
    <name type="synonym">Syracosphaera carterae</name>
    <dbReference type="NCBI Taxonomy" id="13221"/>
    <lineage>
        <taxon>Eukaryota</taxon>
        <taxon>Haptista</taxon>
        <taxon>Haptophyta</taxon>
        <taxon>Prymnesiophyceae</taxon>
        <taxon>Isochrysidales</taxon>
        <taxon>Isochrysidaceae</taxon>
        <taxon>Chrysotila</taxon>
    </lineage>
</organism>
<evidence type="ECO:0008006" key="3">
    <source>
        <dbReference type="Google" id="ProtNLM"/>
    </source>
</evidence>
<feature type="transmembrane region" description="Helical" evidence="1">
    <location>
        <begin position="55"/>
        <end position="76"/>
    </location>
</feature>
<accession>A0A7S4BXH5</accession>
<proteinExistence type="predicted"/>
<keyword evidence="1" id="KW-1133">Transmembrane helix</keyword>
<evidence type="ECO:0000256" key="1">
    <source>
        <dbReference type="SAM" id="Phobius"/>
    </source>
</evidence>
<dbReference type="AlphaFoldDB" id="A0A7S4BXH5"/>
<dbReference type="EMBL" id="HBIZ01050920">
    <property type="protein sequence ID" value="CAE0779931.1"/>
    <property type="molecule type" value="Transcribed_RNA"/>
</dbReference>
<feature type="transmembrane region" description="Helical" evidence="1">
    <location>
        <begin position="12"/>
        <end position="34"/>
    </location>
</feature>
<gene>
    <name evidence="2" type="ORF">PCAR00345_LOCUS32570</name>
</gene>
<evidence type="ECO:0000313" key="2">
    <source>
        <dbReference type="EMBL" id="CAE0779931.1"/>
    </source>
</evidence>
<keyword evidence="1" id="KW-0812">Transmembrane</keyword>